<dbReference type="Gene3D" id="2.100.10.30">
    <property type="entry name" value="Jacalin-like lectin domain"/>
    <property type="match status" value="1"/>
</dbReference>
<dbReference type="AlphaFoldDB" id="A0A8H4B5Q1"/>
<name>A0A8H4B5Q1_GIGMA</name>
<gene>
    <name evidence="2" type="ORF">F8M41_014574</name>
</gene>
<comment type="caution">
    <text evidence="2">The sequence shown here is derived from an EMBL/GenBank/DDBJ whole genome shotgun (WGS) entry which is preliminary data.</text>
</comment>
<dbReference type="InterPro" id="IPR036404">
    <property type="entry name" value="Jacalin-like_lectin_dom_sf"/>
</dbReference>
<dbReference type="SUPFAM" id="SSF51101">
    <property type="entry name" value="Mannose-binding lectins"/>
    <property type="match status" value="1"/>
</dbReference>
<sequence length="546" mass="63141">MDKNSKNFDNAIERISEAIMDKTSKSVDNAIESISNAIMDKTSKNVDNAIESISDEITDKTSKHWDDVVESFIDAKDTIYTELIKIFTFSKTNTKETMDKNSKKCDNAIESFSDAITDKTSKHWDDAIESFIDAISKDTKCTELIKILIETFFQDDSFGIFSLLPERSRNMLRKEDVSKEFKQRQNDIGKIKKSLINYRDAPKSGRADRMEDLVKLCDNFYNNLVTGKNMDNVNLLTIAITFMFVHLTILRERNRHSKDIYSKENKSYEIDLRQKVQDYKEYFISMYTKWEEWRKGFIYYQYIDGHYRVHDEFHRFHISYKYPNNSDEATRKKYHEIFEHGKFAFLNEGKFIFMNMYLHTFALNKFLPNNWSAPSEAHSKIIGTLYYGVVGKVIFTDPEKYGNDYEEPFKLSSDEPGIITGLNIHHSDVVHGLTVKYKGRDSSTVGNVKGGEATTVRGLDEDNYITSVDLFFGDQVITGIQFNFNGKHQPTGVLGSEENARMFRGGPTKDFKLAAIQMAQSKSFSKKDDCLGYTLLIFEHLRIAKD</sequence>
<feature type="domain" description="Jacalin-type lectin" evidence="1">
    <location>
        <begin position="400"/>
        <end position="492"/>
    </location>
</feature>
<dbReference type="InterPro" id="IPR036716">
    <property type="entry name" value="Pest_crys_N_sf"/>
</dbReference>
<proteinExistence type="predicted"/>
<dbReference type="Pfam" id="PF01419">
    <property type="entry name" value="Jacalin"/>
    <property type="match status" value="1"/>
</dbReference>
<evidence type="ECO:0000313" key="2">
    <source>
        <dbReference type="EMBL" id="KAF0561982.1"/>
    </source>
</evidence>
<dbReference type="Proteomes" id="UP000439903">
    <property type="component" value="Unassembled WGS sequence"/>
</dbReference>
<dbReference type="Gene3D" id="1.20.190.10">
    <property type="entry name" value="Pesticidal crystal protein, N-terminal domain"/>
    <property type="match status" value="1"/>
</dbReference>
<organism evidence="2 3">
    <name type="scientific">Gigaspora margarita</name>
    <dbReference type="NCBI Taxonomy" id="4874"/>
    <lineage>
        <taxon>Eukaryota</taxon>
        <taxon>Fungi</taxon>
        <taxon>Fungi incertae sedis</taxon>
        <taxon>Mucoromycota</taxon>
        <taxon>Glomeromycotina</taxon>
        <taxon>Glomeromycetes</taxon>
        <taxon>Diversisporales</taxon>
        <taxon>Gigasporaceae</taxon>
        <taxon>Gigaspora</taxon>
    </lineage>
</organism>
<dbReference type="OrthoDB" id="2338724at2759"/>
<dbReference type="EMBL" id="WTPW01000004">
    <property type="protein sequence ID" value="KAF0561982.1"/>
    <property type="molecule type" value="Genomic_DNA"/>
</dbReference>
<protein>
    <submittedName>
        <fullName evidence="2">Glutamate-rich protein 3</fullName>
    </submittedName>
</protein>
<accession>A0A8H4B5Q1</accession>
<evidence type="ECO:0000313" key="3">
    <source>
        <dbReference type="Proteomes" id="UP000439903"/>
    </source>
</evidence>
<evidence type="ECO:0000259" key="1">
    <source>
        <dbReference type="Pfam" id="PF01419"/>
    </source>
</evidence>
<keyword evidence="3" id="KW-1185">Reference proteome</keyword>
<dbReference type="GO" id="GO:0090729">
    <property type="term" value="F:toxin activity"/>
    <property type="evidence" value="ECO:0007669"/>
    <property type="project" value="InterPro"/>
</dbReference>
<reference evidence="2 3" key="1">
    <citation type="journal article" date="2019" name="Environ. Microbiol.">
        <title>At the nexus of three kingdoms: the genome of the mycorrhizal fungus Gigaspora margarita provides insights into plant, endobacterial and fungal interactions.</title>
        <authorList>
            <person name="Venice F."/>
            <person name="Ghignone S."/>
            <person name="Salvioli di Fossalunga A."/>
            <person name="Amselem J."/>
            <person name="Novero M."/>
            <person name="Xianan X."/>
            <person name="Sedzielewska Toro K."/>
            <person name="Morin E."/>
            <person name="Lipzen A."/>
            <person name="Grigoriev I.V."/>
            <person name="Henrissat B."/>
            <person name="Martin F.M."/>
            <person name="Bonfante P."/>
        </authorList>
    </citation>
    <scope>NUCLEOTIDE SEQUENCE [LARGE SCALE GENOMIC DNA]</scope>
    <source>
        <strain evidence="2 3">BEG34</strain>
    </source>
</reference>
<dbReference type="InterPro" id="IPR001229">
    <property type="entry name" value="Jacalin-like_lectin_dom"/>
</dbReference>